<dbReference type="GO" id="GO:0005634">
    <property type="term" value="C:nucleus"/>
    <property type="evidence" value="ECO:0007669"/>
    <property type="project" value="UniProtKB-SubCell"/>
</dbReference>
<keyword evidence="5" id="KW-0539">Nucleus</keyword>
<dbReference type="InterPro" id="IPR036390">
    <property type="entry name" value="WH_DNA-bd_sf"/>
</dbReference>
<evidence type="ECO:0000256" key="2">
    <source>
        <dbReference type="ARBA" id="ARBA00009870"/>
    </source>
</evidence>
<comment type="similarity">
    <text evidence="2">Belongs to the rad21 family.</text>
</comment>
<proteinExistence type="inferred from homology"/>
<dbReference type="SUPFAM" id="SSF46785">
    <property type="entry name" value="Winged helix' DNA-binding domain"/>
    <property type="match status" value="1"/>
</dbReference>
<dbReference type="InterPro" id="IPR023093">
    <property type="entry name" value="ScpA-like_C"/>
</dbReference>
<dbReference type="GO" id="GO:0007062">
    <property type="term" value="P:sister chromatid cohesion"/>
    <property type="evidence" value="ECO:0007669"/>
    <property type="project" value="InterPro"/>
</dbReference>
<evidence type="ECO:0000256" key="1">
    <source>
        <dbReference type="ARBA" id="ARBA00004123"/>
    </source>
</evidence>
<dbReference type="Pfam" id="PF04824">
    <property type="entry name" value="Rad21_Rec8"/>
    <property type="match status" value="1"/>
</dbReference>
<evidence type="ECO:0000259" key="7">
    <source>
        <dbReference type="Pfam" id="PF04824"/>
    </source>
</evidence>
<dbReference type="PANTHER" id="PTHR12585:SF73">
    <property type="entry name" value="SISTER CHROMATID COHESION 1 PROTEIN 2"/>
    <property type="match status" value="1"/>
</dbReference>
<evidence type="ECO:0000256" key="5">
    <source>
        <dbReference type="ARBA" id="ARBA00023242"/>
    </source>
</evidence>
<dbReference type="GO" id="GO:0007059">
    <property type="term" value="P:chromosome segregation"/>
    <property type="evidence" value="ECO:0007669"/>
    <property type="project" value="UniProtKB-KW"/>
</dbReference>
<dbReference type="Gene3D" id="1.10.10.580">
    <property type="entry name" value="Structural maintenance of chromosome 1. Chain E"/>
    <property type="match status" value="1"/>
</dbReference>
<dbReference type="EMBL" id="GBRH01199959">
    <property type="protein sequence ID" value="JAD97936.1"/>
    <property type="molecule type" value="Transcribed_RNA"/>
</dbReference>
<feature type="domain" description="Rad21/Rec8-like protein C-terminal eukaryotic" evidence="7">
    <location>
        <begin position="66"/>
        <end position="117"/>
    </location>
</feature>
<sequence>MGPHESENHIPLHHEALSAALDNVDEGIPMDEEHTRDEGLLSSTRTRKIARSLHQLFLDQNSKKGANSVSLNQALEGKKRKTSARFFYETLILKSHGLIDVSQEQPYEDITLSPTPQLEAEVQRSGN</sequence>
<reference evidence="8" key="1">
    <citation type="submission" date="2014-09" db="EMBL/GenBank/DDBJ databases">
        <authorList>
            <person name="Magalhaes I.L.F."/>
            <person name="Oliveira U."/>
            <person name="Santos F.R."/>
            <person name="Vidigal T.H.D.A."/>
            <person name="Brescovit A.D."/>
            <person name="Santos A.J."/>
        </authorList>
    </citation>
    <scope>NUCLEOTIDE SEQUENCE</scope>
    <source>
        <tissue evidence="8">Shoot tissue taken approximately 20 cm above the soil surface</tissue>
    </source>
</reference>
<keyword evidence="4" id="KW-0159">Chromosome partition</keyword>
<keyword evidence="3" id="KW-0498">Mitosis</keyword>
<name>A0A0A9ECY9_ARUDO</name>
<dbReference type="AlphaFoldDB" id="A0A0A9ECY9"/>
<keyword evidence="3" id="KW-0131">Cell cycle</keyword>
<dbReference type="GO" id="GO:0003682">
    <property type="term" value="F:chromatin binding"/>
    <property type="evidence" value="ECO:0007669"/>
    <property type="project" value="TreeGrafter"/>
</dbReference>
<evidence type="ECO:0000256" key="3">
    <source>
        <dbReference type="ARBA" id="ARBA00022776"/>
    </source>
</evidence>
<keyword evidence="3" id="KW-0132">Cell division</keyword>
<evidence type="ECO:0000256" key="4">
    <source>
        <dbReference type="ARBA" id="ARBA00022829"/>
    </source>
</evidence>
<dbReference type="FunFam" id="1.10.10.580:FF:000002">
    <property type="entry name" value="Sister chromatid cohesion 1 protein 4"/>
    <property type="match status" value="1"/>
</dbReference>
<dbReference type="InterPro" id="IPR006909">
    <property type="entry name" value="Rad21/Rec8_C_eu"/>
</dbReference>
<dbReference type="GO" id="GO:0008278">
    <property type="term" value="C:cohesin complex"/>
    <property type="evidence" value="ECO:0007669"/>
    <property type="project" value="InterPro"/>
</dbReference>
<organism evidence="8">
    <name type="scientific">Arundo donax</name>
    <name type="common">Giant reed</name>
    <name type="synonym">Donax arundinaceus</name>
    <dbReference type="NCBI Taxonomy" id="35708"/>
    <lineage>
        <taxon>Eukaryota</taxon>
        <taxon>Viridiplantae</taxon>
        <taxon>Streptophyta</taxon>
        <taxon>Embryophyta</taxon>
        <taxon>Tracheophyta</taxon>
        <taxon>Spermatophyta</taxon>
        <taxon>Magnoliopsida</taxon>
        <taxon>Liliopsida</taxon>
        <taxon>Poales</taxon>
        <taxon>Poaceae</taxon>
        <taxon>PACMAD clade</taxon>
        <taxon>Arundinoideae</taxon>
        <taxon>Arundineae</taxon>
        <taxon>Arundo</taxon>
    </lineage>
</organism>
<dbReference type="InterPro" id="IPR039781">
    <property type="entry name" value="Rad21/Rec8-like"/>
</dbReference>
<dbReference type="GO" id="GO:1990414">
    <property type="term" value="P:replication-born double-strand break repair via sister chromatid exchange"/>
    <property type="evidence" value="ECO:0007669"/>
    <property type="project" value="TreeGrafter"/>
</dbReference>
<reference evidence="8" key="2">
    <citation type="journal article" date="2015" name="Data Brief">
        <title>Shoot transcriptome of the giant reed, Arundo donax.</title>
        <authorList>
            <person name="Barrero R.A."/>
            <person name="Guerrero F.D."/>
            <person name="Moolhuijzen P."/>
            <person name="Goolsby J.A."/>
            <person name="Tidwell J."/>
            <person name="Bellgard S.E."/>
            <person name="Bellgard M.I."/>
        </authorList>
    </citation>
    <scope>NUCLEOTIDE SEQUENCE</scope>
    <source>
        <tissue evidence="8">Shoot tissue taken approximately 20 cm above the soil surface</tissue>
    </source>
</reference>
<dbReference type="PANTHER" id="PTHR12585">
    <property type="entry name" value="SCC1 / RAD21 FAMILY MEMBER"/>
    <property type="match status" value="1"/>
</dbReference>
<comment type="subcellular location">
    <subcellularLocation>
        <location evidence="1">Nucleus</location>
    </subcellularLocation>
</comment>
<comment type="subunit">
    <text evidence="6">Component of the cohesin complex.</text>
</comment>
<evidence type="ECO:0000256" key="6">
    <source>
        <dbReference type="ARBA" id="ARBA00064543"/>
    </source>
</evidence>
<accession>A0A0A9ECY9</accession>
<protein>
    <recommendedName>
        <fullName evidence="7">Rad21/Rec8-like protein C-terminal eukaryotic domain-containing protein</fullName>
    </recommendedName>
</protein>
<evidence type="ECO:0000313" key="8">
    <source>
        <dbReference type="EMBL" id="JAD97936.1"/>
    </source>
</evidence>